<proteinExistence type="predicted"/>
<evidence type="ECO:0000313" key="2">
    <source>
        <dbReference type="EMBL" id="KYQ54670.1"/>
    </source>
</evidence>
<reference evidence="2 3" key="1">
    <citation type="submission" date="2015-09" db="EMBL/GenBank/DDBJ databases">
        <title>Trachymyrmex zeteki WGS genome.</title>
        <authorList>
            <person name="Nygaard S."/>
            <person name="Hu H."/>
            <person name="Boomsma J."/>
            <person name="Zhang G."/>
        </authorList>
    </citation>
    <scope>NUCLEOTIDE SEQUENCE [LARGE SCALE GENOMIC DNA]</scope>
    <source>
        <strain evidence="2">Tzet28-1</strain>
        <tissue evidence="2">Whole body</tissue>
    </source>
</reference>
<keyword evidence="1" id="KW-0812">Transmembrane</keyword>
<keyword evidence="1" id="KW-0472">Membrane</keyword>
<accession>A0A151X341</accession>
<gene>
    <name evidence="2" type="ORF">ALC60_06477</name>
</gene>
<name>A0A151X341_9HYME</name>
<keyword evidence="1" id="KW-1133">Transmembrane helix</keyword>
<dbReference type="EMBL" id="KQ982576">
    <property type="protein sequence ID" value="KYQ54670.1"/>
    <property type="molecule type" value="Genomic_DNA"/>
</dbReference>
<dbReference type="STRING" id="64791.A0A151X341"/>
<evidence type="ECO:0000313" key="3">
    <source>
        <dbReference type="Proteomes" id="UP000075809"/>
    </source>
</evidence>
<feature type="transmembrane region" description="Helical" evidence="1">
    <location>
        <begin position="141"/>
        <end position="158"/>
    </location>
</feature>
<dbReference type="AlphaFoldDB" id="A0A151X341"/>
<evidence type="ECO:0000256" key="1">
    <source>
        <dbReference type="SAM" id="Phobius"/>
    </source>
</evidence>
<dbReference type="Proteomes" id="UP000075809">
    <property type="component" value="Unassembled WGS sequence"/>
</dbReference>
<protein>
    <submittedName>
        <fullName evidence="2">Uncharacterized protein</fullName>
    </submittedName>
</protein>
<organism evidence="2 3">
    <name type="scientific">Mycetomoellerius zeteki</name>
    <dbReference type="NCBI Taxonomy" id="64791"/>
    <lineage>
        <taxon>Eukaryota</taxon>
        <taxon>Metazoa</taxon>
        <taxon>Ecdysozoa</taxon>
        <taxon>Arthropoda</taxon>
        <taxon>Hexapoda</taxon>
        <taxon>Insecta</taxon>
        <taxon>Pterygota</taxon>
        <taxon>Neoptera</taxon>
        <taxon>Endopterygota</taxon>
        <taxon>Hymenoptera</taxon>
        <taxon>Apocrita</taxon>
        <taxon>Aculeata</taxon>
        <taxon>Formicoidea</taxon>
        <taxon>Formicidae</taxon>
        <taxon>Myrmicinae</taxon>
        <taxon>Mycetomoellerius</taxon>
    </lineage>
</organism>
<keyword evidence="3" id="KW-1185">Reference proteome</keyword>
<sequence length="211" mass="24987">MNLYGKDKGNISLPQRLQPINFDETKLKNIIVNTQKCFYDLKIAEINKRIQSLGERNRELESNLEDVHYFIKTLQDEKSQEISSLKSQIASYITRIKAYKHQLITLEKARIDDKYTHIAITINIDEKYKNTRIMLISQIKLLSNYILLVSYCMIICFEKKNTKTRDYRGKWVNCAHLREIYCSGIVFQVQSDISMEIETINVFFYHYVSSY</sequence>